<feature type="transmembrane region" description="Helical" evidence="1">
    <location>
        <begin position="75"/>
        <end position="102"/>
    </location>
</feature>
<dbReference type="InterPro" id="IPR009936">
    <property type="entry name" value="DUF1468"/>
</dbReference>
<name>A0A0A0EC49_9RHOB</name>
<keyword evidence="1" id="KW-0812">Transmembrane</keyword>
<dbReference type="eggNOG" id="ENOG5032SKA">
    <property type="taxonomic scope" value="Bacteria"/>
</dbReference>
<proteinExistence type="predicted"/>
<dbReference type="STRING" id="1461694.ATO9_16025"/>
<keyword evidence="1" id="KW-1133">Transmembrane helix</keyword>
<dbReference type="Proteomes" id="UP000030004">
    <property type="component" value="Unassembled WGS sequence"/>
</dbReference>
<gene>
    <name evidence="3" type="ORF">ATO9_16025</name>
</gene>
<keyword evidence="4" id="KW-1185">Reference proteome</keyword>
<evidence type="ECO:0000259" key="2">
    <source>
        <dbReference type="Pfam" id="PF07331"/>
    </source>
</evidence>
<protein>
    <submittedName>
        <fullName evidence="3">Membrane protein</fullName>
    </submittedName>
</protein>
<evidence type="ECO:0000256" key="1">
    <source>
        <dbReference type="SAM" id="Phobius"/>
    </source>
</evidence>
<comment type="caution">
    <text evidence="3">The sequence shown here is derived from an EMBL/GenBank/DDBJ whole genome shotgun (WGS) entry which is preliminary data.</text>
</comment>
<sequence>MSDRIFGVVGILIAIGYVIAALAIEESFLSDAVGPKAFPLIIAAILGLSSAVIALRPDAEPTWPGLGRLVEIAAAVVVMILYAEMLPVAGFVIATAFAAAYLAWRLGSVPLEAVLTGIGTSVGIYVIFHLVLGLSLARGPFGF</sequence>
<dbReference type="RefSeq" id="WP_043751293.1">
    <property type="nucleotide sequence ID" value="NZ_AQQX01000007.1"/>
</dbReference>
<feature type="transmembrane region" description="Helical" evidence="1">
    <location>
        <begin position="6"/>
        <end position="25"/>
    </location>
</feature>
<feature type="domain" description="DUF1468" evidence="2">
    <location>
        <begin position="6"/>
        <end position="136"/>
    </location>
</feature>
<evidence type="ECO:0000313" key="3">
    <source>
        <dbReference type="EMBL" id="KGM47820.1"/>
    </source>
</evidence>
<organism evidence="3 4">
    <name type="scientific">Pseudooceanicola atlanticus</name>
    <dbReference type="NCBI Taxonomy" id="1461694"/>
    <lineage>
        <taxon>Bacteria</taxon>
        <taxon>Pseudomonadati</taxon>
        <taxon>Pseudomonadota</taxon>
        <taxon>Alphaproteobacteria</taxon>
        <taxon>Rhodobacterales</taxon>
        <taxon>Paracoccaceae</taxon>
        <taxon>Pseudooceanicola</taxon>
    </lineage>
</organism>
<evidence type="ECO:0000313" key="4">
    <source>
        <dbReference type="Proteomes" id="UP000030004"/>
    </source>
</evidence>
<dbReference type="EMBL" id="AQQX01000007">
    <property type="protein sequence ID" value="KGM47820.1"/>
    <property type="molecule type" value="Genomic_DNA"/>
</dbReference>
<dbReference type="Pfam" id="PF07331">
    <property type="entry name" value="TctB"/>
    <property type="match status" value="1"/>
</dbReference>
<feature type="transmembrane region" description="Helical" evidence="1">
    <location>
        <begin position="114"/>
        <end position="137"/>
    </location>
</feature>
<reference evidence="3 4" key="1">
    <citation type="journal article" date="2015" name="Antonie Van Leeuwenhoek">
        <title>Pseudooceanicola atlanticus gen. nov. sp. nov., isolated from surface seawater of the Atlantic Ocean and reclassification of Oceanicola batsensis, Oceanicola marinus, Oceanicola nitratireducens, Oceanicola nanhaiensis, Oceanicola antarcticus and Oceanicola flagellatus, as Pseudooceanicola batsensis comb. nov., Pseudooceanicola marinus comb. nov., Pseudooceanicola nitratireducens comb. nov., Pseudooceanicola nanhaiensis comb. nov., Pseudooceanicola antarcticus comb. nov., and Pseudooceanicola flagellatus comb. nov.</title>
        <authorList>
            <person name="Lai Q."/>
            <person name="Li G."/>
            <person name="Liu X."/>
            <person name="Du Y."/>
            <person name="Sun F."/>
            <person name="Shao Z."/>
        </authorList>
    </citation>
    <scope>NUCLEOTIDE SEQUENCE [LARGE SCALE GENOMIC DNA]</scope>
    <source>
        <strain evidence="3 4">22II-s11g</strain>
    </source>
</reference>
<dbReference type="AlphaFoldDB" id="A0A0A0EC49"/>
<dbReference type="OrthoDB" id="5519430at2"/>
<accession>A0A0A0EC49</accession>
<feature type="transmembrane region" description="Helical" evidence="1">
    <location>
        <begin position="37"/>
        <end position="55"/>
    </location>
</feature>
<keyword evidence="1" id="KW-0472">Membrane</keyword>